<dbReference type="Pfam" id="PF12796">
    <property type="entry name" value="Ank_2"/>
    <property type="match status" value="1"/>
</dbReference>
<keyword evidence="4" id="KW-0472">Membrane</keyword>
<feature type="repeat" description="ANK" evidence="3">
    <location>
        <begin position="194"/>
        <end position="226"/>
    </location>
</feature>
<dbReference type="SUPFAM" id="SSF48403">
    <property type="entry name" value="Ankyrin repeat"/>
    <property type="match status" value="1"/>
</dbReference>
<reference evidence="5" key="1">
    <citation type="submission" date="2013-12" db="EMBL/GenBank/DDBJ databases">
        <title>The Genome Sequence of Aphanomyces invadans NJM9701.</title>
        <authorList>
            <consortium name="The Broad Institute Genomics Platform"/>
            <person name="Russ C."/>
            <person name="Tyler B."/>
            <person name="van West P."/>
            <person name="Dieguez-Uribeondo J."/>
            <person name="Young S.K."/>
            <person name="Zeng Q."/>
            <person name="Gargeya S."/>
            <person name="Fitzgerald M."/>
            <person name="Abouelleil A."/>
            <person name="Alvarado L."/>
            <person name="Chapman S.B."/>
            <person name="Gainer-Dewar J."/>
            <person name="Goldberg J."/>
            <person name="Griggs A."/>
            <person name="Gujja S."/>
            <person name="Hansen M."/>
            <person name="Howarth C."/>
            <person name="Imamovic A."/>
            <person name="Ireland A."/>
            <person name="Larimer J."/>
            <person name="McCowan C."/>
            <person name="Murphy C."/>
            <person name="Pearson M."/>
            <person name="Poon T.W."/>
            <person name="Priest M."/>
            <person name="Roberts A."/>
            <person name="Saif S."/>
            <person name="Shea T."/>
            <person name="Sykes S."/>
            <person name="Wortman J."/>
            <person name="Nusbaum C."/>
            <person name="Birren B."/>
        </authorList>
    </citation>
    <scope>NUCLEOTIDE SEQUENCE [LARGE SCALE GENOMIC DNA]</scope>
    <source>
        <strain evidence="5">NJM9701</strain>
    </source>
</reference>
<dbReference type="Pfam" id="PF00023">
    <property type="entry name" value="Ank"/>
    <property type="match status" value="1"/>
</dbReference>
<dbReference type="InterPro" id="IPR002110">
    <property type="entry name" value="Ankyrin_rpt"/>
</dbReference>
<dbReference type="eggNOG" id="KOG0192">
    <property type="taxonomic scope" value="Eukaryota"/>
</dbReference>
<evidence type="ECO:0000313" key="5">
    <source>
        <dbReference type="EMBL" id="ETV93111.1"/>
    </source>
</evidence>
<evidence type="ECO:0000256" key="3">
    <source>
        <dbReference type="PROSITE-ProRule" id="PRU00023"/>
    </source>
</evidence>
<evidence type="ECO:0000256" key="2">
    <source>
        <dbReference type="ARBA" id="ARBA00023043"/>
    </source>
</evidence>
<evidence type="ECO:0000256" key="1">
    <source>
        <dbReference type="ARBA" id="ARBA00022737"/>
    </source>
</evidence>
<keyword evidence="1" id="KW-0677">Repeat</keyword>
<dbReference type="EMBL" id="KI913995">
    <property type="protein sequence ID" value="ETV93111.1"/>
    <property type="molecule type" value="Genomic_DNA"/>
</dbReference>
<dbReference type="PROSITE" id="PS50088">
    <property type="entry name" value="ANK_REPEAT"/>
    <property type="match status" value="2"/>
</dbReference>
<dbReference type="PANTHER" id="PTHR24171">
    <property type="entry name" value="ANKYRIN REPEAT DOMAIN-CONTAINING PROTEIN 39-RELATED"/>
    <property type="match status" value="1"/>
</dbReference>
<protein>
    <submittedName>
        <fullName evidence="5">Uncharacterized protein</fullName>
    </submittedName>
</protein>
<keyword evidence="4" id="KW-0812">Transmembrane</keyword>
<keyword evidence="2 3" id="KW-0040">ANK repeat</keyword>
<dbReference type="STRING" id="157072.A0A024THP2"/>
<accession>A0A024THP2</accession>
<name>A0A024THP2_9STRA</name>
<feature type="transmembrane region" description="Helical" evidence="4">
    <location>
        <begin position="31"/>
        <end position="51"/>
    </location>
</feature>
<organism evidence="5">
    <name type="scientific">Aphanomyces invadans</name>
    <dbReference type="NCBI Taxonomy" id="157072"/>
    <lineage>
        <taxon>Eukaryota</taxon>
        <taxon>Sar</taxon>
        <taxon>Stramenopiles</taxon>
        <taxon>Oomycota</taxon>
        <taxon>Saprolegniomycetes</taxon>
        <taxon>Saprolegniales</taxon>
        <taxon>Verrucalvaceae</taxon>
        <taxon>Aphanomyces</taxon>
    </lineage>
</organism>
<dbReference type="RefSeq" id="XP_008878377.1">
    <property type="nucleotide sequence ID" value="XM_008880155.1"/>
</dbReference>
<gene>
    <name evidence="5" type="ORF">H310_12895</name>
</gene>
<dbReference type="PROSITE" id="PS50297">
    <property type="entry name" value="ANK_REP_REGION"/>
    <property type="match status" value="2"/>
</dbReference>
<keyword evidence="4" id="KW-1133">Transmembrane helix</keyword>
<dbReference type="InterPro" id="IPR036770">
    <property type="entry name" value="Ankyrin_rpt-contain_sf"/>
</dbReference>
<feature type="repeat" description="ANK" evidence="3">
    <location>
        <begin position="160"/>
        <end position="192"/>
    </location>
</feature>
<evidence type="ECO:0000256" key="4">
    <source>
        <dbReference type="SAM" id="Phobius"/>
    </source>
</evidence>
<feature type="transmembrane region" description="Helical" evidence="4">
    <location>
        <begin position="58"/>
        <end position="83"/>
    </location>
</feature>
<dbReference type="Gene3D" id="1.25.40.20">
    <property type="entry name" value="Ankyrin repeat-containing domain"/>
    <property type="match status" value="1"/>
</dbReference>
<dbReference type="OrthoDB" id="194358at2759"/>
<dbReference type="GeneID" id="20089945"/>
<proteinExistence type="predicted"/>
<dbReference type="VEuPathDB" id="FungiDB:H310_12895"/>
<sequence>MSTQEAADLEANEERVEQVVVCALCCVRSRIIQLVCVALPSGVCLCIYCFSSSPRPEAALIVGLVPVSLFGLVLVCLPGLVFWSQVATDHNDAHRAHRVLKAKQQTSRIAGQVACDATDATDNQPPNTFALCLDAAKSNNVEFMVWALAKGQCPDETDHLGRTPLHWACCNGSDDVAEMLIKAGAALDLHDRLEGFTPLHYAAFYGHIKLTRLMVVNGANMESDCNKHMNPLQLAEMACLKVHTVQPSHPLVIKYLRTAMGERATPPLEHTCGLTVARLLDRHGSIEPTEPG</sequence>
<dbReference type="SMART" id="SM00248">
    <property type="entry name" value="ANK"/>
    <property type="match status" value="2"/>
</dbReference>
<dbReference type="AlphaFoldDB" id="A0A024THP2"/>